<dbReference type="Gene3D" id="3.40.190.10">
    <property type="entry name" value="Periplasmic binding protein-like II"/>
    <property type="match status" value="1"/>
</dbReference>
<dbReference type="InterPro" id="IPR042100">
    <property type="entry name" value="Bug_dom1"/>
</dbReference>
<keyword evidence="3" id="KW-0675">Receptor</keyword>
<dbReference type="PIRSF" id="PIRSF017082">
    <property type="entry name" value="YflP"/>
    <property type="match status" value="1"/>
</dbReference>
<dbReference type="AlphaFoldDB" id="A0A840AFB6"/>
<dbReference type="PANTHER" id="PTHR42928">
    <property type="entry name" value="TRICARBOXYLATE-BINDING PROTEIN"/>
    <property type="match status" value="1"/>
</dbReference>
<feature type="chain" id="PRO_5032748661" evidence="2">
    <location>
        <begin position="23"/>
        <end position="316"/>
    </location>
</feature>
<proteinExistence type="inferred from homology"/>
<sequence length="316" mass="33657">MSQFTRRAALAGAALLPAAAAAQSSRPITLVVPFPPGGSTDVTARLLAERMSPLLGGPVNVENRPGAATVVGADYVARSQPDGHTVLVSSGSTLTINPHILRTIPYKREDFAPVSLISTLPLAIVVRPDGPPTLDALIERARANPGRVTYGTNGPSSFNNIAWVLVTEQLGIRMQEVSYRGDAAQVADFLAGRLDMLVVGGSTALPMHRDGRGRILGWTGDARMPITPDVPTVSERARDAVAITWFGLLVPARTPAAMVTRLSQAAVAAMRQEGFGSRLESEGQTLMASTPEAFADFLTRESDRWGPVLRRMNIEM</sequence>
<evidence type="ECO:0000256" key="1">
    <source>
        <dbReference type="ARBA" id="ARBA00006987"/>
    </source>
</evidence>
<reference evidence="3 4" key="1">
    <citation type="submission" date="2020-08" db="EMBL/GenBank/DDBJ databases">
        <title>Genomic Encyclopedia of Type Strains, Phase IV (KMG-IV): sequencing the most valuable type-strain genomes for metagenomic binning, comparative biology and taxonomic classification.</title>
        <authorList>
            <person name="Goeker M."/>
        </authorList>
    </citation>
    <scope>NUCLEOTIDE SEQUENCE [LARGE SCALE GENOMIC DNA]</scope>
    <source>
        <strain evidence="3 4">DSM 19979</strain>
    </source>
</reference>
<feature type="signal peptide" evidence="2">
    <location>
        <begin position="1"/>
        <end position="22"/>
    </location>
</feature>
<dbReference type="SUPFAM" id="SSF53850">
    <property type="entry name" value="Periplasmic binding protein-like II"/>
    <property type="match status" value="1"/>
</dbReference>
<organism evidence="3 4">
    <name type="scientific">Roseococcus suduntuyensis</name>
    <dbReference type="NCBI Taxonomy" id="455361"/>
    <lineage>
        <taxon>Bacteria</taxon>
        <taxon>Pseudomonadati</taxon>
        <taxon>Pseudomonadota</taxon>
        <taxon>Alphaproteobacteria</taxon>
        <taxon>Acetobacterales</taxon>
        <taxon>Roseomonadaceae</taxon>
        <taxon>Roseococcus</taxon>
    </lineage>
</organism>
<protein>
    <submittedName>
        <fullName evidence="3">Tripartite-type tricarboxylate transporter receptor subunit TctC</fullName>
    </submittedName>
</protein>
<keyword evidence="4" id="KW-1185">Reference proteome</keyword>
<dbReference type="Gene3D" id="3.40.190.150">
    <property type="entry name" value="Bordetella uptake gene, domain 1"/>
    <property type="match status" value="1"/>
</dbReference>
<comment type="similarity">
    <text evidence="1">Belongs to the UPF0065 (bug) family.</text>
</comment>
<keyword evidence="2" id="KW-0732">Signal</keyword>
<dbReference type="Pfam" id="PF03401">
    <property type="entry name" value="TctC"/>
    <property type="match status" value="1"/>
</dbReference>
<comment type="caution">
    <text evidence="3">The sequence shown here is derived from an EMBL/GenBank/DDBJ whole genome shotgun (WGS) entry which is preliminary data.</text>
</comment>
<dbReference type="EMBL" id="JACIDJ010000005">
    <property type="protein sequence ID" value="MBB3899592.1"/>
    <property type="molecule type" value="Genomic_DNA"/>
</dbReference>
<evidence type="ECO:0000256" key="2">
    <source>
        <dbReference type="SAM" id="SignalP"/>
    </source>
</evidence>
<evidence type="ECO:0000313" key="3">
    <source>
        <dbReference type="EMBL" id="MBB3899592.1"/>
    </source>
</evidence>
<dbReference type="CDD" id="cd07012">
    <property type="entry name" value="PBP2_Bug_TTT"/>
    <property type="match status" value="1"/>
</dbReference>
<accession>A0A840AFB6</accession>
<dbReference type="InterPro" id="IPR005064">
    <property type="entry name" value="BUG"/>
</dbReference>
<dbReference type="PANTHER" id="PTHR42928:SF5">
    <property type="entry name" value="BLR1237 PROTEIN"/>
    <property type="match status" value="1"/>
</dbReference>
<name>A0A840AFB6_9PROT</name>
<dbReference type="Proteomes" id="UP000553193">
    <property type="component" value="Unassembled WGS sequence"/>
</dbReference>
<gene>
    <name evidence="3" type="ORF">GGQ83_003044</name>
</gene>
<dbReference type="RefSeq" id="WP_184385470.1">
    <property type="nucleotide sequence ID" value="NZ_JACIDJ010000005.1"/>
</dbReference>
<evidence type="ECO:0000313" key="4">
    <source>
        <dbReference type="Proteomes" id="UP000553193"/>
    </source>
</evidence>